<dbReference type="GO" id="GO:0008270">
    <property type="term" value="F:zinc ion binding"/>
    <property type="evidence" value="ECO:0007669"/>
    <property type="project" value="UniProtKB-KW"/>
</dbReference>
<dbReference type="PANTHER" id="PTHR21540:SF0">
    <property type="entry name" value="PHD FAMILY PROTEIN"/>
    <property type="match status" value="1"/>
</dbReference>
<dbReference type="InterPro" id="IPR013083">
    <property type="entry name" value="Znf_RING/FYVE/PHD"/>
</dbReference>
<accession>A0A6A5ZUX0</accession>
<organism evidence="7 8">
    <name type="scientific">Lophiotrema nucula</name>
    <dbReference type="NCBI Taxonomy" id="690887"/>
    <lineage>
        <taxon>Eukaryota</taxon>
        <taxon>Fungi</taxon>
        <taxon>Dikarya</taxon>
        <taxon>Ascomycota</taxon>
        <taxon>Pezizomycotina</taxon>
        <taxon>Dothideomycetes</taxon>
        <taxon>Pleosporomycetidae</taxon>
        <taxon>Pleosporales</taxon>
        <taxon>Lophiotremataceae</taxon>
        <taxon>Lophiotrema</taxon>
    </lineage>
</organism>
<dbReference type="PANTHER" id="PTHR21540">
    <property type="entry name" value="RING FINGER AND SWIM DOMAIN-CONTAINING PROTEIN 2"/>
    <property type="match status" value="1"/>
</dbReference>
<dbReference type="Proteomes" id="UP000799770">
    <property type="component" value="Unassembled WGS sequence"/>
</dbReference>
<evidence type="ECO:0000259" key="6">
    <source>
        <dbReference type="PROSITE" id="PS50089"/>
    </source>
</evidence>
<reference evidence="7" key="1">
    <citation type="journal article" date="2020" name="Stud. Mycol.">
        <title>101 Dothideomycetes genomes: a test case for predicting lifestyles and emergence of pathogens.</title>
        <authorList>
            <person name="Haridas S."/>
            <person name="Albert R."/>
            <person name="Binder M."/>
            <person name="Bloem J."/>
            <person name="Labutti K."/>
            <person name="Salamov A."/>
            <person name="Andreopoulos B."/>
            <person name="Baker S."/>
            <person name="Barry K."/>
            <person name="Bills G."/>
            <person name="Bluhm B."/>
            <person name="Cannon C."/>
            <person name="Castanera R."/>
            <person name="Culley D."/>
            <person name="Daum C."/>
            <person name="Ezra D."/>
            <person name="Gonzalez J."/>
            <person name="Henrissat B."/>
            <person name="Kuo A."/>
            <person name="Liang C."/>
            <person name="Lipzen A."/>
            <person name="Lutzoni F."/>
            <person name="Magnuson J."/>
            <person name="Mondo S."/>
            <person name="Nolan M."/>
            <person name="Ohm R."/>
            <person name="Pangilinan J."/>
            <person name="Park H.-J."/>
            <person name="Ramirez L."/>
            <person name="Alfaro M."/>
            <person name="Sun H."/>
            <person name="Tritt A."/>
            <person name="Yoshinaga Y."/>
            <person name="Zwiers L.-H."/>
            <person name="Turgeon B."/>
            <person name="Goodwin S."/>
            <person name="Spatafora J."/>
            <person name="Crous P."/>
            <person name="Grigoriev I."/>
        </authorList>
    </citation>
    <scope>NUCLEOTIDE SEQUENCE</scope>
    <source>
        <strain evidence="7">CBS 627.86</strain>
    </source>
</reference>
<dbReference type="EMBL" id="ML977311">
    <property type="protein sequence ID" value="KAF2122128.1"/>
    <property type="molecule type" value="Genomic_DNA"/>
</dbReference>
<evidence type="ECO:0000313" key="7">
    <source>
        <dbReference type="EMBL" id="KAF2122128.1"/>
    </source>
</evidence>
<dbReference type="GO" id="GO:0061630">
    <property type="term" value="F:ubiquitin protein ligase activity"/>
    <property type="evidence" value="ECO:0007669"/>
    <property type="project" value="InterPro"/>
</dbReference>
<keyword evidence="2 4" id="KW-0863">Zinc-finger</keyword>
<name>A0A6A5ZUX0_9PLEO</name>
<dbReference type="InterPro" id="IPR001841">
    <property type="entry name" value="Znf_RING"/>
</dbReference>
<keyword evidence="1" id="KW-0479">Metal-binding</keyword>
<dbReference type="CDD" id="cd16494">
    <property type="entry name" value="RING-CH-C4HC3_ZSWM2"/>
    <property type="match status" value="1"/>
</dbReference>
<proteinExistence type="predicted"/>
<dbReference type="AlphaFoldDB" id="A0A6A5ZUX0"/>
<dbReference type="InterPro" id="IPR039903">
    <property type="entry name" value="Zswim2"/>
</dbReference>
<feature type="compositionally biased region" description="Acidic residues" evidence="5">
    <location>
        <begin position="280"/>
        <end position="302"/>
    </location>
</feature>
<sequence length="327" mass="36878">MAPTHNRVGVKKRRAIKHGRKVARVQIGTSHEEFTIHEDLLCAESLYFKSKLQDKRKDIEGDCPICHEPLQPGVLEITFCSSSCGANVHYECMRSWIETKTAANVVVTCPMCRSWWVSSIKPKLLRCPELAVKPFEIYVEWLYHKIISVEESQEEAEKDQLNKDLVQAYILGVKVEDRSFRNAAIHAMAEVARDVKTYPALGTIELVYQETRAGSGIRKLVVAMWAIAARRDWLKDADTGDWKDLPEEFTRDLALAFIRKRKARDTWDLDAVKAGNEEKEGSEDSESDMGSESESDDDDDSDSSNAPENESLPTPPRGPNSPEAVLP</sequence>
<dbReference type="OrthoDB" id="8062037at2759"/>
<keyword evidence="8" id="KW-1185">Reference proteome</keyword>
<dbReference type="PROSITE" id="PS50089">
    <property type="entry name" value="ZF_RING_2"/>
    <property type="match status" value="1"/>
</dbReference>
<dbReference type="InterPro" id="IPR011016">
    <property type="entry name" value="Znf_RING-CH"/>
</dbReference>
<dbReference type="Gene3D" id="3.30.40.10">
    <property type="entry name" value="Zinc/RING finger domain, C3HC4 (zinc finger)"/>
    <property type="match status" value="1"/>
</dbReference>
<evidence type="ECO:0000256" key="2">
    <source>
        <dbReference type="ARBA" id="ARBA00022771"/>
    </source>
</evidence>
<evidence type="ECO:0000313" key="8">
    <source>
        <dbReference type="Proteomes" id="UP000799770"/>
    </source>
</evidence>
<feature type="domain" description="RING-type" evidence="6">
    <location>
        <begin position="63"/>
        <end position="113"/>
    </location>
</feature>
<evidence type="ECO:0000256" key="5">
    <source>
        <dbReference type="SAM" id="MobiDB-lite"/>
    </source>
</evidence>
<protein>
    <recommendedName>
        <fullName evidence="6">RING-type domain-containing protein</fullName>
    </recommendedName>
</protein>
<feature type="region of interest" description="Disordered" evidence="5">
    <location>
        <begin position="272"/>
        <end position="327"/>
    </location>
</feature>
<evidence type="ECO:0000256" key="4">
    <source>
        <dbReference type="PROSITE-ProRule" id="PRU00175"/>
    </source>
</evidence>
<dbReference type="SMART" id="SM00744">
    <property type="entry name" value="RINGv"/>
    <property type="match status" value="1"/>
</dbReference>
<gene>
    <name evidence="7" type="ORF">BDV96DRAFT_640193</name>
</gene>
<keyword evidence="3" id="KW-0862">Zinc</keyword>
<evidence type="ECO:0000256" key="3">
    <source>
        <dbReference type="ARBA" id="ARBA00022833"/>
    </source>
</evidence>
<evidence type="ECO:0000256" key="1">
    <source>
        <dbReference type="ARBA" id="ARBA00022723"/>
    </source>
</evidence>
<dbReference type="SUPFAM" id="SSF57850">
    <property type="entry name" value="RING/U-box"/>
    <property type="match status" value="1"/>
</dbReference>